<proteinExistence type="predicted"/>
<dbReference type="PROSITE" id="PS51257">
    <property type="entry name" value="PROKAR_LIPOPROTEIN"/>
    <property type="match status" value="1"/>
</dbReference>
<evidence type="ECO:0000313" key="1">
    <source>
        <dbReference type="EMBL" id="GLQ26150.1"/>
    </source>
</evidence>
<protein>
    <submittedName>
        <fullName evidence="1">Uncharacterized protein</fullName>
    </submittedName>
</protein>
<reference evidence="1" key="1">
    <citation type="journal article" date="2014" name="Int. J. Syst. Evol. Microbiol.">
        <title>Complete genome of a new Firmicutes species belonging to the dominant human colonic microbiota ('Ruminococcus bicirculans') reveals two chromosomes and a selective capacity to utilize plant glucans.</title>
        <authorList>
            <consortium name="NISC Comparative Sequencing Program"/>
            <person name="Wegmann U."/>
            <person name="Louis P."/>
            <person name="Goesmann A."/>
            <person name="Henrissat B."/>
            <person name="Duncan S.H."/>
            <person name="Flint H.J."/>
        </authorList>
    </citation>
    <scope>NUCLEOTIDE SEQUENCE</scope>
    <source>
        <strain evidence="1">NBRC 109915</strain>
    </source>
</reference>
<evidence type="ECO:0000313" key="2">
    <source>
        <dbReference type="Proteomes" id="UP001161388"/>
    </source>
</evidence>
<gene>
    <name evidence="1" type="ORF">GCM10007927_09530</name>
</gene>
<dbReference type="Proteomes" id="UP001161388">
    <property type="component" value="Unassembled WGS sequence"/>
</dbReference>
<organism evidence="1 2">
    <name type="scientific">Sulfitobacter pacificus</name>
    <dbReference type="NCBI Taxonomy" id="1499314"/>
    <lineage>
        <taxon>Bacteria</taxon>
        <taxon>Pseudomonadati</taxon>
        <taxon>Pseudomonadota</taxon>
        <taxon>Alphaproteobacteria</taxon>
        <taxon>Rhodobacterales</taxon>
        <taxon>Roseobacteraceae</taxon>
        <taxon>Sulfitobacter</taxon>
    </lineage>
</organism>
<name>A0ABQ5VGD0_9RHOB</name>
<comment type="caution">
    <text evidence="1">The sequence shown here is derived from an EMBL/GenBank/DDBJ whole genome shotgun (WGS) entry which is preliminary data.</text>
</comment>
<dbReference type="EMBL" id="BSNL01000001">
    <property type="protein sequence ID" value="GLQ26150.1"/>
    <property type="molecule type" value="Genomic_DNA"/>
</dbReference>
<reference evidence="1" key="2">
    <citation type="submission" date="2023-01" db="EMBL/GenBank/DDBJ databases">
        <title>Draft genome sequence of Sulfitobacter pacificus strain NBRC 109915.</title>
        <authorList>
            <person name="Sun Q."/>
            <person name="Mori K."/>
        </authorList>
    </citation>
    <scope>NUCLEOTIDE SEQUENCE</scope>
    <source>
        <strain evidence="1">NBRC 109915</strain>
    </source>
</reference>
<accession>A0ABQ5VGD0</accession>
<keyword evidence="2" id="KW-1185">Reference proteome</keyword>
<sequence length="74" mass="7952">MHRIPRQICLLMMLVILSGCFGLGQPQTKGRGAAILDAAMPEARAHAIALAGDDMAAARRSGVRLLAILKQWVE</sequence>